<dbReference type="AlphaFoldDB" id="A0AAW2NN74"/>
<feature type="transmembrane region" description="Helical" evidence="8">
    <location>
        <begin position="163"/>
        <end position="183"/>
    </location>
</feature>
<evidence type="ECO:0000256" key="7">
    <source>
        <dbReference type="ARBA" id="ARBA00023136"/>
    </source>
</evidence>
<evidence type="ECO:0000256" key="2">
    <source>
        <dbReference type="ARBA" id="ARBA00010864"/>
    </source>
</evidence>
<keyword evidence="7 8" id="KW-0472">Membrane</keyword>
<dbReference type="GO" id="GO:0030001">
    <property type="term" value="P:metal ion transport"/>
    <property type="evidence" value="ECO:0007669"/>
    <property type="project" value="UniProtKB-ARBA"/>
</dbReference>
<comment type="caution">
    <text evidence="9">The sequence shown here is derived from an EMBL/GenBank/DDBJ whole genome shotgun (WGS) entry which is preliminary data.</text>
</comment>
<dbReference type="EMBL" id="JACGWJ010000019">
    <property type="protein sequence ID" value="KAL0344939.1"/>
    <property type="molecule type" value="Genomic_DNA"/>
</dbReference>
<dbReference type="GO" id="GO:0005886">
    <property type="term" value="C:plasma membrane"/>
    <property type="evidence" value="ECO:0007669"/>
    <property type="project" value="TreeGrafter"/>
</dbReference>
<evidence type="ECO:0000256" key="6">
    <source>
        <dbReference type="ARBA" id="ARBA00023065"/>
    </source>
</evidence>
<evidence type="ECO:0000256" key="8">
    <source>
        <dbReference type="SAM" id="Phobius"/>
    </source>
</evidence>
<proteinExistence type="inferred from homology"/>
<feature type="transmembrane region" description="Helical" evidence="8">
    <location>
        <begin position="76"/>
        <end position="103"/>
    </location>
</feature>
<evidence type="ECO:0000256" key="5">
    <source>
        <dbReference type="ARBA" id="ARBA00022989"/>
    </source>
</evidence>
<evidence type="ECO:0000256" key="4">
    <source>
        <dbReference type="ARBA" id="ARBA00022692"/>
    </source>
</evidence>
<keyword evidence="6" id="KW-0406">Ion transport</keyword>
<name>A0AAW2NN74_SESRA</name>
<evidence type="ECO:0000256" key="1">
    <source>
        <dbReference type="ARBA" id="ARBA00004141"/>
    </source>
</evidence>
<feature type="transmembrane region" description="Helical" evidence="8">
    <location>
        <begin position="115"/>
        <end position="136"/>
    </location>
</feature>
<dbReference type="InterPro" id="IPR003445">
    <property type="entry name" value="Cat_transpt"/>
</dbReference>
<feature type="transmembrane region" description="Helical" evidence="8">
    <location>
        <begin position="216"/>
        <end position="233"/>
    </location>
</feature>
<gene>
    <name evidence="9" type="ORF">Sradi_4325200</name>
</gene>
<reference evidence="9" key="1">
    <citation type="submission" date="2020-06" db="EMBL/GenBank/DDBJ databases">
        <authorList>
            <person name="Li T."/>
            <person name="Hu X."/>
            <person name="Zhang T."/>
            <person name="Song X."/>
            <person name="Zhang H."/>
            <person name="Dai N."/>
            <person name="Sheng W."/>
            <person name="Hou X."/>
            <person name="Wei L."/>
        </authorList>
    </citation>
    <scope>NUCLEOTIDE SEQUENCE</scope>
    <source>
        <strain evidence="9">G02</strain>
        <tissue evidence="9">Leaf</tissue>
    </source>
</reference>
<dbReference type="InterPro" id="IPR051143">
    <property type="entry name" value="TrkH_K-transport"/>
</dbReference>
<comment type="similarity">
    <text evidence="2">Belongs to the TrkH potassium transport family. HKT (TC 2.A.38.3) subfamily.</text>
</comment>
<dbReference type="PANTHER" id="PTHR31064">
    <property type="entry name" value="POTASSIUM TRANSPORT PROTEIN DDB_G0292412-RELATED"/>
    <property type="match status" value="1"/>
</dbReference>
<keyword evidence="4 8" id="KW-0812">Transmembrane</keyword>
<protein>
    <submittedName>
        <fullName evidence="9">Cation transporter HKT7</fullName>
    </submittedName>
</protein>
<comment type="subcellular location">
    <subcellularLocation>
        <location evidence="1">Membrane</location>
        <topology evidence="1">Multi-pass membrane protein</topology>
    </subcellularLocation>
</comment>
<reference evidence="9" key="2">
    <citation type="journal article" date="2024" name="Plant">
        <title>Genomic evolution and insights into agronomic trait innovations of Sesamum species.</title>
        <authorList>
            <person name="Miao H."/>
            <person name="Wang L."/>
            <person name="Qu L."/>
            <person name="Liu H."/>
            <person name="Sun Y."/>
            <person name="Le M."/>
            <person name="Wang Q."/>
            <person name="Wei S."/>
            <person name="Zheng Y."/>
            <person name="Lin W."/>
            <person name="Duan Y."/>
            <person name="Cao H."/>
            <person name="Xiong S."/>
            <person name="Wang X."/>
            <person name="Wei L."/>
            <person name="Li C."/>
            <person name="Ma Q."/>
            <person name="Ju M."/>
            <person name="Zhao R."/>
            <person name="Li G."/>
            <person name="Mu C."/>
            <person name="Tian Q."/>
            <person name="Mei H."/>
            <person name="Zhang T."/>
            <person name="Gao T."/>
            <person name="Zhang H."/>
        </authorList>
    </citation>
    <scope>NUCLEOTIDE SEQUENCE</scope>
    <source>
        <strain evidence="9">G02</strain>
    </source>
</reference>
<dbReference type="Pfam" id="PF02386">
    <property type="entry name" value="TrkH"/>
    <property type="match status" value="1"/>
</dbReference>
<dbReference type="PANTHER" id="PTHR31064:SF38">
    <property type="entry name" value="CATION TRANSPORTER HKT1_4-RELATED"/>
    <property type="match status" value="1"/>
</dbReference>
<sequence length="322" mass="36368">MVGLHLKRSKIIRTWKSEVKVESVESDPRSPPPVDPSDQIELNIVMVPERGLARFESQHDVFSSNNPFLKYDSIKFLGFLVLGYLVVIHILGVASILIYVALISSANDVLRSKGIKTFTFAIFTIVSTFASCGFVPTNENMMCLARIQVSYGFSSRKHTGETIVDLSTIAPPILVFFVVMMYLPPYTSFLPIKRDGQSQLESEGKKKPRETFADNLILSQLSYLVIFIILICFTERKSMKEDPINFSVLNIIIEVISAYGNVGFTTGYSCERQLRPDPNCVNKWYGFSGKWSDEGKVILIIVMFFGRLKKFNMNGGRAWKLL</sequence>
<keyword evidence="3" id="KW-0813">Transport</keyword>
<organism evidence="9">
    <name type="scientific">Sesamum radiatum</name>
    <name type="common">Black benniseed</name>
    <dbReference type="NCBI Taxonomy" id="300843"/>
    <lineage>
        <taxon>Eukaryota</taxon>
        <taxon>Viridiplantae</taxon>
        <taxon>Streptophyta</taxon>
        <taxon>Embryophyta</taxon>
        <taxon>Tracheophyta</taxon>
        <taxon>Spermatophyta</taxon>
        <taxon>Magnoliopsida</taxon>
        <taxon>eudicotyledons</taxon>
        <taxon>Gunneridae</taxon>
        <taxon>Pentapetalae</taxon>
        <taxon>asterids</taxon>
        <taxon>lamiids</taxon>
        <taxon>Lamiales</taxon>
        <taxon>Pedaliaceae</taxon>
        <taxon>Sesamum</taxon>
    </lineage>
</organism>
<dbReference type="GO" id="GO:0008324">
    <property type="term" value="F:monoatomic cation transmembrane transporter activity"/>
    <property type="evidence" value="ECO:0007669"/>
    <property type="project" value="InterPro"/>
</dbReference>
<evidence type="ECO:0000256" key="3">
    <source>
        <dbReference type="ARBA" id="ARBA00022448"/>
    </source>
</evidence>
<accession>A0AAW2NN74</accession>
<keyword evidence="5 8" id="KW-1133">Transmembrane helix</keyword>
<evidence type="ECO:0000313" key="9">
    <source>
        <dbReference type="EMBL" id="KAL0344939.1"/>
    </source>
</evidence>